<dbReference type="InterPro" id="IPR017205">
    <property type="entry name" value="Sig_transdc_His_kinase_ChrS"/>
</dbReference>
<dbReference type="RefSeq" id="WP_344342182.1">
    <property type="nucleotide sequence ID" value="NZ_BAAAQT010000005.1"/>
</dbReference>
<evidence type="ECO:0000313" key="12">
    <source>
        <dbReference type="Proteomes" id="UP001501599"/>
    </source>
</evidence>
<dbReference type="Pfam" id="PF07730">
    <property type="entry name" value="HisKA_3"/>
    <property type="match status" value="1"/>
</dbReference>
<dbReference type="SUPFAM" id="SSF55874">
    <property type="entry name" value="ATPase domain of HSP90 chaperone/DNA topoisomerase II/histidine kinase"/>
    <property type="match status" value="1"/>
</dbReference>
<dbReference type="CDD" id="cd16917">
    <property type="entry name" value="HATPase_UhpB-NarQ-NarX-like"/>
    <property type="match status" value="1"/>
</dbReference>
<evidence type="ECO:0000256" key="2">
    <source>
        <dbReference type="ARBA" id="ARBA00022475"/>
    </source>
</evidence>
<evidence type="ECO:0000313" key="11">
    <source>
        <dbReference type="EMBL" id="GAA2173240.1"/>
    </source>
</evidence>
<dbReference type="Gene3D" id="1.20.5.1930">
    <property type="match status" value="1"/>
</dbReference>
<keyword evidence="4 9" id="KW-0812">Transmembrane</keyword>
<keyword evidence="6 9" id="KW-1133">Transmembrane helix</keyword>
<organism evidence="11 12">
    <name type="scientific">Agrococcus versicolor</name>
    <dbReference type="NCBI Taxonomy" id="501482"/>
    <lineage>
        <taxon>Bacteria</taxon>
        <taxon>Bacillati</taxon>
        <taxon>Actinomycetota</taxon>
        <taxon>Actinomycetes</taxon>
        <taxon>Micrococcales</taxon>
        <taxon>Microbacteriaceae</taxon>
        <taxon>Agrococcus</taxon>
    </lineage>
</organism>
<protein>
    <submittedName>
        <fullName evidence="11">Sensor histidine kinase</fullName>
    </submittedName>
</protein>
<evidence type="ECO:0000256" key="7">
    <source>
        <dbReference type="ARBA" id="ARBA00023012"/>
    </source>
</evidence>
<gene>
    <name evidence="11" type="ORF">GCM10009846_14400</name>
</gene>
<evidence type="ECO:0000256" key="5">
    <source>
        <dbReference type="ARBA" id="ARBA00022777"/>
    </source>
</evidence>
<keyword evidence="7" id="KW-0902">Two-component regulatory system</keyword>
<dbReference type="InterPro" id="IPR005467">
    <property type="entry name" value="His_kinase_dom"/>
</dbReference>
<accession>A0ABN3AQK8</accession>
<feature type="transmembrane region" description="Helical" evidence="9">
    <location>
        <begin position="142"/>
        <end position="164"/>
    </location>
</feature>
<dbReference type="InterPro" id="IPR036890">
    <property type="entry name" value="HATPase_C_sf"/>
</dbReference>
<keyword evidence="12" id="KW-1185">Reference proteome</keyword>
<name>A0ABN3AQK8_9MICO</name>
<dbReference type="InterPro" id="IPR011712">
    <property type="entry name" value="Sig_transdc_His_kin_sub3_dim/P"/>
</dbReference>
<feature type="transmembrane region" description="Helical" evidence="9">
    <location>
        <begin position="49"/>
        <end position="66"/>
    </location>
</feature>
<evidence type="ECO:0000256" key="6">
    <source>
        <dbReference type="ARBA" id="ARBA00022989"/>
    </source>
</evidence>
<evidence type="ECO:0000256" key="9">
    <source>
        <dbReference type="SAM" id="Phobius"/>
    </source>
</evidence>
<feature type="domain" description="Histidine kinase" evidence="10">
    <location>
        <begin position="304"/>
        <end position="392"/>
    </location>
</feature>
<evidence type="ECO:0000259" key="10">
    <source>
        <dbReference type="PROSITE" id="PS50109"/>
    </source>
</evidence>
<evidence type="ECO:0000256" key="4">
    <source>
        <dbReference type="ARBA" id="ARBA00022692"/>
    </source>
</evidence>
<dbReference type="InterPro" id="IPR003594">
    <property type="entry name" value="HATPase_dom"/>
</dbReference>
<dbReference type="EMBL" id="BAAAQT010000005">
    <property type="protein sequence ID" value="GAA2173240.1"/>
    <property type="molecule type" value="Genomic_DNA"/>
</dbReference>
<dbReference type="GO" id="GO:0016301">
    <property type="term" value="F:kinase activity"/>
    <property type="evidence" value="ECO:0007669"/>
    <property type="project" value="UniProtKB-KW"/>
</dbReference>
<feature type="transmembrane region" description="Helical" evidence="9">
    <location>
        <begin position="117"/>
        <end position="136"/>
    </location>
</feature>
<comment type="subcellular location">
    <subcellularLocation>
        <location evidence="1">Cell membrane</location>
        <topology evidence="1">Multi-pass membrane protein</topology>
    </subcellularLocation>
</comment>
<keyword evidence="5 11" id="KW-0418">Kinase</keyword>
<dbReference type="PANTHER" id="PTHR24421:SF37">
    <property type="entry name" value="SENSOR HISTIDINE KINASE NARS"/>
    <property type="match status" value="1"/>
</dbReference>
<feature type="transmembrane region" description="Helical" evidence="9">
    <location>
        <begin position="23"/>
        <end position="42"/>
    </location>
</feature>
<feature type="transmembrane region" description="Helical" evidence="9">
    <location>
        <begin position="78"/>
        <end position="105"/>
    </location>
</feature>
<dbReference type="PANTHER" id="PTHR24421">
    <property type="entry name" value="NITRATE/NITRITE SENSOR PROTEIN NARX-RELATED"/>
    <property type="match status" value="1"/>
</dbReference>
<dbReference type="SMART" id="SM00387">
    <property type="entry name" value="HATPase_c"/>
    <property type="match status" value="1"/>
</dbReference>
<reference evidence="11 12" key="1">
    <citation type="journal article" date="2019" name="Int. J. Syst. Evol. Microbiol.">
        <title>The Global Catalogue of Microorganisms (GCM) 10K type strain sequencing project: providing services to taxonomists for standard genome sequencing and annotation.</title>
        <authorList>
            <consortium name="The Broad Institute Genomics Platform"/>
            <consortium name="The Broad Institute Genome Sequencing Center for Infectious Disease"/>
            <person name="Wu L."/>
            <person name="Ma J."/>
        </authorList>
    </citation>
    <scope>NUCLEOTIDE SEQUENCE [LARGE SCALE GENOMIC DNA]</scope>
    <source>
        <strain evidence="11 12">JCM 16026</strain>
    </source>
</reference>
<keyword evidence="3" id="KW-0808">Transferase</keyword>
<dbReference type="Proteomes" id="UP001501599">
    <property type="component" value="Unassembled WGS sequence"/>
</dbReference>
<dbReference type="PROSITE" id="PS50109">
    <property type="entry name" value="HIS_KIN"/>
    <property type="match status" value="1"/>
</dbReference>
<sequence length="398" mass="42100">MDPAIVTSGPTPARTDPTRPTRWADLAVVAMVVLVGALLWIVPLPPDRVAIGTAALVLLVVVWAAMRRSLDVGLAGSAWRIAALCVVGLACTLAAPWLAIVQAMLHPLVWLGAARRRVGIVGSGLLCAAVGVGWIARDPADWWIAVAVQVGSWGFSAWFGLWIASIDRLSTERQLLVEALQATRDEVAALATEHGASQERDRIAREIHDTIAQDLAGVVMLLEGVRERATGRDADDLSRAEQAARRSLGDARALVAGEIAIDVDDRGLAPTVVQVAERWSRESGLDVVLEVEQTTLGREAQVVLVRALQEALSNVRRHAGGTRARVALRTTGDDVVLEVDDDGVGIPADRSAHGGFGLGAMERRAALAGGTATTGRSPLGGARVEVRVPTDHASEVRT</sequence>
<evidence type="ECO:0000256" key="8">
    <source>
        <dbReference type="ARBA" id="ARBA00023136"/>
    </source>
</evidence>
<dbReference type="Gene3D" id="3.30.565.10">
    <property type="entry name" value="Histidine kinase-like ATPase, C-terminal domain"/>
    <property type="match status" value="1"/>
</dbReference>
<keyword evidence="2" id="KW-1003">Cell membrane</keyword>
<proteinExistence type="predicted"/>
<comment type="caution">
    <text evidence="11">The sequence shown here is derived from an EMBL/GenBank/DDBJ whole genome shotgun (WGS) entry which is preliminary data.</text>
</comment>
<evidence type="ECO:0000256" key="1">
    <source>
        <dbReference type="ARBA" id="ARBA00004651"/>
    </source>
</evidence>
<keyword evidence="8 9" id="KW-0472">Membrane</keyword>
<dbReference type="PIRSF" id="PIRSF037434">
    <property type="entry name" value="STHK_ChrS"/>
    <property type="match status" value="1"/>
</dbReference>
<dbReference type="InterPro" id="IPR050482">
    <property type="entry name" value="Sensor_HK_TwoCompSys"/>
</dbReference>
<dbReference type="Pfam" id="PF02518">
    <property type="entry name" value="HATPase_c"/>
    <property type="match status" value="1"/>
</dbReference>
<evidence type="ECO:0000256" key="3">
    <source>
        <dbReference type="ARBA" id="ARBA00022679"/>
    </source>
</evidence>